<feature type="region of interest" description="Disordered" evidence="1">
    <location>
        <begin position="92"/>
        <end position="139"/>
    </location>
</feature>
<comment type="caution">
    <text evidence="2">The sequence shown here is derived from an EMBL/GenBank/DDBJ whole genome shotgun (WGS) entry which is preliminary data.</text>
</comment>
<gene>
    <name evidence="2" type="ORF">NDU88_002150</name>
</gene>
<accession>A0AAV7UUV9</accession>
<evidence type="ECO:0000313" key="3">
    <source>
        <dbReference type="Proteomes" id="UP001066276"/>
    </source>
</evidence>
<organism evidence="2 3">
    <name type="scientific">Pleurodeles waltl</name>
    <name type="common">Iberian ribbed newt</name>
    <dbReference type="NCBI Taxonomy" id="8319"/>
    <lineage>
        <taxon>Eukaryota</taxon>
        <taxon>Metazoa</taxon>
        <taxon>Chordata</taxon>
        <taxon>Craniata</taxon>
        <taxon>Vertebrata</taxon>
        <taxon>Euteleostomi</taxon>
        <taxon>Amphibia</taxon>
        <taxon>Batrachia</taxon>
        <taxon>Caudata</taxon>
        <taxon>Salamandroidea</taxon>
        <taxon>Salamandridae</taxon>
        <taxon>Pleurodelinae</taxon>
        <taxon>Pleurodeles</taxon>
    </lineage>
</organism>
<evidence type="ECO:0000313" key="2">
    <source>
        <dbReference type="EMBL" id="KAJ1192844.1"/>
    </source>
</evidence>
<proteinExistence type="predicted"/>
<keyword evidence="3" id="KW-1185">Reference proteome</keyword>
<feature type="compositionally biased region" description="Basic and acidic residues" evidence="1">
    <location>
        <begin position="118"/>
        <end position="136"/>
    </location>
</feature>
<dbReference type="AlphaFoldDB" id="A0AAV7UUV9"/>
<evidence type="ECO:0000256" key="1">
    <source>
        <dbReference type="SAM" id="MobiDB-lite"/>
    </source>
</evidence>
<dbReference type="Proteomes" id="UP001066276">
    <property type="component" value="Chromosome 2_2"/>
</dbReference>
<sequence>MGGFSYDTVRSARCYGRARSVGYLGSLGFMVRIRWFTAAAGCTWDPRSEPLNEAAASMAFCLSVCISTGEGLFTIRAVRHGSVGPLKVEPIAKKKGQKTKSKVLGEGPSAKKGTPLRNKTETTQENSEGDRRKHEQTATPLKDITMKLQNVRVPATVESDAALTEPGVVKGRVETLGGAVSKTSARDDSPFMHGLGVVTGQ</sequence>
<dbReference type="EMBL" id="JANPWB010000004">
    <property type="protein sequence ID" value="KAJ1192844.1"/>
    <property type="molecule type" value="Genomic_DNA"/>
</dbReference>
<name>A0AAV7UUV9_PLEWA</name>
<protein>
    <submittedName>
        <fullName evidence="2">Uncharacterized protein</fullName>
    </submittedName>
</protein>
<reference evidence="2" key="1">
    <citation type="journal article" date="2022" name="bioRxiv">
        <title>Sequencing and chromosome-scale assembly of the giantPleurodeles waltlgenome.</title>
        <authorList>
            <person name="Brown T."/>
            <person name="Elewa A."/>
            <person name="Iarovenko S."/>
            <person name="Subramanian E."/>
            <person name="Araus A.J."/>
            <person name="Petzold A."/>
            <person name="Susuki M."/>
            <person name="Suzuki K.-i.T."/>
            <person name="Hayashi T."/>
            <person name="Toyoda A."/>
            <person name="Oliveira C."/>
            <person name="Osipova E."/>
            <person name="Leigh N.D."/>
            <person name="Simon A."/>
            <person name="Yun M.H."/>
        </authorList>
    </citation>
    <scope>NUCLEOTIDE SEQUENCE</scope>
    <source>
        <strain evidence="2">20211129_DDA</strain>
        <tissue evidence="2">Liver</tissue>
    </source>
</reference>